<comment type="caution">
    <text evidence="2">The sequence shown here is derived from an EMBL/GenBank/DDBJ whole genome shotgun (WGS) entry which is preliminary data.</text>
</comment>
<evidence type="ECO:0000259" key="1">
    <source>
        <dbReference type="Pfam" id="PF08241"/>
    </source>
</evidence>
<protein>
    <submittedName>
        <fullName evidence="2">Methyltransferase domain-containing protein</fullName>
    </submittedName>
</protein>
<dbReference type="RefSeq" id="WP_161436118.1">
    <property type="nucleotide sequence ID" value="NZ_WXYO01000006.1"/>
</dbReference>
<organism evidence="2 3">
    <name type="scientific">Poritiphilus flavus</name>
    <dbReference type="NCBI Taxonomy" id="2697053"/>
    <lineage>
        <taxon>Bacteria</taxon>
        <taxon>Pseudomonadati</taxon>
        <taxon>Bacteroidota</taxon>
        <taxon>Flavobacteriia</taxon>
        <taxon>Flavobacteriales</taxon>
        <taxon>Flavobacteriaceae</taxon>
        <taxon>Poritiphilus</taxon>
    </lineage>
</organism>
<dbReference type="EMBL" id="WXYO01000006">
    <property type="protein sequence ID" value="NAS13075.1"/>
    <property type="molecule type" value="Genomic_DNA"/>
</dbReference>
<dbReference type="Gene3D" id="3.40.50.150">
    <property type="entry name" value="Vaccinia Virus protein VP39"/>
    <property type="match status" value="1"/>
</dbReference>
<name>A0A6L9EEC4_9FLAO</name>
<reference evidence="2 3" key="1">
    <citation type="submission" date="2020-01" db="EMBL/GenBank/DDBJ databases">
        <title>Bacteria diversity of Porities sp.</title>
        <authorList>
            <person name="Wang G."/>
        </authorList>
    </citation>
    <scope>NUCLEOTIDE SEQUENCE [LARGE SCALE GENOMIC DNA]</scope>
    <source>
        <strain evidence="2 3">R33</strain>
    </source>
</reference>
<dbReference type="Proteomes" id="UP000475249">
    <property type="component" value="Unassembled WGS sequence"/>
</dbReference>
<keyword evidence="3" id="KW-1185">Reference proteome</keyword>
<gene>
    <name evidence="2" type="ORF">GTQ38_13755</name>
</gene>
<proteinExistence type="predicted"/>
<dbReference type="Pfam" id="PF08241">
    <property type="entry name" value="Methyltransf_11"/>
    <property type="match status" value="1"/>
</dbReference>
<dbReference type="SUPFAM" id="SSF53335">
    <property type="entry name" value="S-adenosyl-L-methionine-dependent methyltransferases"/>
    <property type="match status" value="1"/>
</dbReference>
<keyword evidence="2" id="KW-0489">Methyltransferase</keyword>
<dbReference type="GO" id="GO:0032259">
    <property type="term" value="P:methylation"/>
    <property type="evidence" value="ECO:0007669"/>
    <property type="project" value="UniProtKB-KW"/>
</dbReference>
<accession>A0A6L9EEC4</accession>
<evidence type="ECO:0000313" key="2">
    <source>
        <dbReference type="EMBL" id="NAS13075.1"/>
    </source>
</evidence>
<dbReference type="InterPro" id="IPR013216">
    <property type="entry name" value="Methyltransf_11"/>
</dbReference>
<sequence length="244" mass="28455">MKKLLLKFLKTAPFEYYQYLKTRVKRSRSGGLIRKYLKNSQSPKLNIGSGRNVLPGWLNTDRYPPNTKKEEVVYLDASIRFPFADDTFEFIYSEHIFEHLEFKDSCNMLAECYRVLRPGGTMRMAIPHIGFLQELYNRPEAPVLKEYISYSMKDACPEIHEVLGENEHSNIFVINNFYRDWGHQVIHSFGSLKDLIGKFGFNPIVRKEVSESEFTELTGLEGNGRGEYPREFYDVQTLVVEAKK</sequence>
<keyword evidence="2" id="KW-0808">Transferase</keyword>
<dbReference type="AlphaFoldDB" id="A0A6L9EEC4"/>
<evidence type="ECO:0000313" key="3">
    <source>
        <dbReference type="Proteomes" id="UP000475249"/>
    </source>
</evidence>
<dbReference type="GO" id="GO:0008757">
    <property type="term" value="F:S-adenosylmethionine-dependent methyltransferase activity"/>
    <property type="evidence" value="ECO:0007669"/>
    <property type="project" value="InterPro"/>
</dbReference>
<feature type="domain" description="Methyltransferase type 11" evidence="1">
    <location>
        <begin position="70"/>
        <end position="122"/>
    </location>
</feature>
<dbReference type="InterPro" id="IPR029063">
    <property type="entry name" value="SAM-dependent_MTases_sf"/>
</dbReference>